<evidence type="ECO:0000256" key="1">
    <source>
        <dbReference type="ARBA" id="ARBA00004477"/>
    </source>
</evidence>
<evidence type="ECO:0000256" key="10">
    <source>
        <dbReference type="ARBA" id="ARBA00023136"/>
    </source>
</evidence>
<dbReference type="EMBL" id="KV427618">
    <property type="protein sequence ID" value="KZT07634.1"/>
    <property type="molecule type" value="Genomic_DNA"/>
</dbReference>
<proteinExistence type="inferred from homology"/>
<dbReference type="GO" id="GO:0016126">
    <property type="term" value="P:sterol biosynthetic process"/>
    <property type="evidence" value="ECO:0007669"/>
    <property type="project" value="UniProtKB-KW"/>
</dbReference>
<evidence type="ECO:0000313" key="14">
    <source>
        <dbReference type="EMBL" id="KZT07634.1"/>
    </source>
</evidence>
<keyword evidence="15" id="KW-1185">Reference proteome</keyword>
<feature type="transmembrane region" description="Helical" evidence="13">
    <location>
        <begin position="79"/>
        <end position="100"/>
    </location>
</feature>
<evidence type="ECO:0000256" key="2">
    <source>
        <dbReference type="ARBA" id="ARBA00005377"/>
    </source>
</evidence>
<keyword evidence="9" id="KW-0443">Lipid metabolism</keyword>
<dbReference type="InterPro" id="IPR005352">
    <property type="entry name" value="Erg28"/>
</dbReference>
<comment type="similarity">
    <text evidence="2">Belongs to the ERG28 family.</text>
</comment>
<feature type="transmembrane region" description="Helical" evidence="13">
    <location>
        <begin position="14"/>
        <end position="33"/>
    </location>
</feature>
<dbReference type="OrthoDB" id="6485510at2759"/>
<dbReference type="InParanoid" id="A0A165ERT9"/>
<keyword evidence="12" id="KW-0753">Steroid metabolism</keyword>
<dbReference type="Pfam" id="PF03694">
    <property type="entry name" value="Erg28"/>
    <property type="match status" value="1"/>
</dbReference>
<evidence type="ECO:0000256" key="3">
    <source>
        <dbReference type="ARBA" id="ARBA00022516"/>
    </source>
</evidence>
<evidence type="ECO:0000256" key="8">
    <source>
        <dbReference type="ARBA" id="ARBA00023011"/>
    </source>
</evidence>
<evidence type="ECO:0000256" key="9">
    <source>
        <dbReference type="ARBA" id="ARBA00023098"/>
    </source>
</evidence>
<sequence>MALLPQTDGWLPKWQLFVAAMAVFNSVQNYATLRLTRQLYSSGSHNVTALQARTFAIWTLTSAAIRFYAAYYISDKRVYDLAMFSYLFAFAHFASEILIFRSAKINSPVLSPVLVSTISLVWMFSQYDYYVKY</sequence>
<feature type="transmembrane region" description="Helical" evidence="13">
    <location>
        <begin position="107"/>
        <end position="125"/>
    </location>
</feature>
<keyword evidence="6" id="KW-0752">Steroid biosynthesis</keyword>
<keyword evidence="8" id="KW-0756">Sterol biosynthesis</keyword>
<evidence type="ECO:0000256" key="12">
    <source>
        <dbReference type="ARBA" id="ARBA00023221"/>
    </source>
</evidence>
<reference evidence="14 15" key="1">
    <citation type="journal article" date="2016" name="Mol. Biol. Evol.">
        <title>Comparative Genomics of Early-Diverging Mushroom-Forming Fungi Provides Insights into the Origins of Lignocellulose Decay Capabilities.</title>
        <authorList>
            <person name="Nagy L.G."/>
            <person name="Riley R."/>
            <person name="Tritt A."/>
            <person name="Adam C."/>
            <person name="Daum C."/>
            <person name="Floudas D."/>
            <person name="Sun H."/>
            <person name="Yadav J.S."/>
            <person name="Pangilinan J."/>
            <person name="Larsson K.H."/>
            <person name="Matsuura K."/>
            <person name="Barry K."/>
            <person name="Labutti K."/>
            <person name="Kuo R."/>
            <person name="Ohm R.A."/>
            <person name="Bhattacharya S.S."/>
            <person name="Shirouzu T."/>
            <person name="Yoshinaga Y."/>
            <person name="Martin F.M."/>
            <person name="Grigoriev I.V."/>
            <person name="Hibbett D.S."/>
        </authorList>
    </citation>
    <scope>NUCLEOTIDE SEQUENCE [LARGE SCALE GENOMIC DNA]</scope>
    <source>
        <strain evidence="14 15">93-53</strain>
    </source>
</reference>
<evidence type="ECO:0000256" key="13">
    <source>
        <dbReference type="SAM" id="Phobius"/>
    </source>
</evidence>
<dbReference type="GeneID" id="63821291"/>
<dbReference type="STRING" id="1314785.A0A165ERT9"/>
<evidence type="ECO:0000256" key="7">
    <source>
        <dbReference type="ARBA" id="ARBA00022989"/>
    </source>
</evidence>
<keyword evidence="10 13" id="KW-0472">Membrane</keyword>
<evidence type="ECO:0000256" key="5">
    <source>
        <dbReference type="ARBA" id="ARBA00022824"/>
    </source>
</evidence>
<gene>
    <name evidence="14" type="ORF">LAESUDRAFT_650763</name>
</gene>
<accession>A0A165ERT9</accession>
<dbReference type="GO" id="GO:0030674">
    <property type="term" value="F:protein-macromolecule adaptor activity"/>
    <property type="evidence" value="ECO:0007669"/>
    <property type="project" value="TreeGrafter"/>
</dbReference>
<comment type="subcellular location">
    <subcellularLocation>
        <location evidence="1">Endoplasmic reticulum membrane</location>
        <topology evidence="1">Multi-pass membrane protein</topology>
    </subcellularLocation>
</comment>
<keyword evidence="11" id="KW-1207">Sterol metabolism</keyword>
<dbReference type="PANTHER" id="PTHR15451">
    <property type="entry name" value="ERGOSTEROL BIOSYNTHETIC PROTEIN 28-RELATED"/>
    <property type="match status" value="1"/>
</dbReference>
<evidence type="ECO:0000256" key="11">
    <source>
        <dbReference type="ARBA" id="ARBA00023166"/>
    </source>
</evidence>
<dbReference type="RefSeq" id="XP_040765374.1">
    <property type="nucleotide sequence ID" value="XM_040904261.1"/>
</dbReference>
<keyword evidence="4 13" id="KW-0812">Transmembrane</keyword>
<dbReference type="AlphaFoldDB" id="A0A165ERT9"/>
<dbReference type="Proteomes" id="UP000076871">
    <property type="component" value="Unassembled WGS sequence"/>
</dbReference>
<evidence type="ECO:0000313" key="15">
    <source>
        <dbReference type="Proteomes" id="UP000076871"/>
    </source>
</evidence>
<dbReference type="PANTHER" id="PTHR15451:SF19">
    <property type="entry name" value="ERGOSTEROL BIOSYNTHETIC PROTEIN 28 HOMOLOG"/>
    <property type="match status" value="1"/>
</dbReference>
<dbReference type="GO" id="GO:0005789">
    <property type="term" value="C:endoplasmic reticulum membrane"/>
    <property type="evidence" value="ECO:0007669"/>
    <property type="project" value="UniProtKB-SubCell"/>
</dbReference>
<keyword evidence="3" id="KW-0444">Lipid biosynthesis</keyword>
<keyword evidence="7 13" id="KW-1133">Transmembrane helix</keyword>
<organism evidence="14 15">
    <name type="scientific">Laetiporus sulphureus 93-53</name>
    <dbReference type="NCBI Taxonomy" id="1314785"/>
    <lineage>
        <taxon>Eukaryota</taxon>
        <taxon>Fungi</taxon>
        <taxon>Dikarya</taxon>
        <taxon>Basidiomycota</taxon>
        <taxon>Agaricomycotina</taxon>
        <taxon>Agaricomycetes</taxon>
        <taxon>Polyporales</taxon>
        <taxon>Laetiporus</taxon>
    </lineage>
</organism>
<evidence type="ECO:0000256" key="4">
    <source>
        <dbReference type="ARBA" id="ARBA00022692"/>
    </source>
</evidence>
<dbReference type="FunCoup" id="A0A165ERT9">
    <property type="interactions" value="171"/>
</dbReference>
<evidence type="ECO:0000256" key="6">
    <source>
        <dbReference type="ARBA" id="ARBA00022955"/>
    </source>
</evidence>
<name>A0A165ERT9_9APHY</name>
<feature type="transmembrane region" description="Helical" evidence="13">
    <location>
        <begin position="54"/>
        <end position="73"/>
    </location>
</feature>
<keyword evidence="5" id="KW-0256">Endoplasmic reticulum</keyword>
<protein>
    <submittedName>
        <fullName evidence="14">Erg28-like protein</fullName>
    </submittedName>
</protein>